<dbReference type="PANTHER" id="PTHR12652:SF25">
    <property type="entry name" value="MICROBODY (PEROXISOME) PROLIFERATION PROTEIN PEROXIN 11C (EUROFUNG)"/>
    <property type="match status" value="1"/>
</dbReference>
<comment type="caution">
    <text evidence="6">The sequence shown here is derived from an EMBL/GenBank/DDBJ whole genome shotgun (WGS) entry which is preliminary data.</text>
</comment>
<dbReference type="Proteomes" id="UP001530377">
    <property type="component" value="Unassembled WGS sequence"/>
</dbReference>
<keyword evidence="3" id="KW-0576">Peroxisome</keyword>
<dbReference type="InterPro" id="IPR008733">
    <property type="entry name" value="PEX11"/>
</dbReference>
<evidence type="ECO:0000313" key="7">
    <source>
        <dbReference type="Proteomes" id="UP001530377"/>
    </source>
</evidence>
<dbReference type="AlphaFoldDB" id="A0ABD3SG50"/>
<accession>A0ABD3SG50</accession>
<reference evidence="6 7" key="1">
    <citation type="submission" date="2024-10" db="EMBL/GenBank/DDBJ databases">
        <title>Updated reference genomes for cyclostephanoid diatoms.</title>
        <authorList>
            <person name="Roberts W.R."/>
            <person name="Alverson A.J."/>
        </authorList>
    </citation>
    <scope>NUCLEOTIDE SEQUENCE [LARGE SCALE GENOMIC DNA]</scope>
    <source>
        <strain evidence="6 7">AJA228-03</strain>
    </source>
</reference>
<dbReference type="PANTHER" id="PTHR12652">
    <property type="entry name" value="PEROXISOMAL BIOGENESIS FACTOR 11"/>
    <property type="match status" value="1"/>
</dbReference>
<feature type="region of interest" description="Disordered" evidence="5">
    <location>
        <begin position="1"/>
        <end position="41"/>
    </location>
</feature>
<protein>
    <submittedName>
        <fullName evidence="6">Uncharacterized protein</fullName>
    </submittedName>
</protein>
<evidence type="ECO:0000256" key="5">
    <source>
        <dbReference type="SAM" id="MobiDB-lite"/>
    </source>
</evidence>
<proteinExistence type="predicted"/>
<evidence type="ECO:0000256" key="2">
    <source>
        <dbReference type="ARBA" id="ARBA00023136"/>
    </source>
</evidence>
<sequence>MSNLRHRKPTNSASSSAIEGDCPPDSPQSWEKNFDNSSGQGENYPVTHPIPIAVPSKLDKFLETWASFSGKLFTADQGLKVLQYSTWAVCYAARSKRGNLSPSLRKLYSELSMSRYVFRMYGFFQSLEGFRSGSWAGGTWDNPLISKIAKYLLAGSMIFYYPLDHLAYAGWQMPQLVRVNANKVSQISCLFWSIYTVSDFWISCLKWQELKKKLGSLESILTGMKNNINEEAVTDLVREEENLIKKLRHAKLQVVRCLLFVLPCINWSLPNWATDPMLSELHLNGLCLAEAYASVYQSLCSM</sequence>
<name>A0ABD3SG50_9STRA</name>
<feature type="compositionally biased region" description="Polar residues" evidence="5">
    <location>
        <begin position="27"/>
        <end position="41"/>
    </location>
</feature>
<gene>
    <name evidence="6" type="ORF">ACHAXA_007214</name>
</gene>
<keyword evidence="2" id="KW-0472">Membrane</keyword>
<evidence type="ECO:0000256" key="4">
    <source>
        <dbReference type="ARBA" id="ARBA00046271"/>
    </source>
</evidence>
<keyword evidence="1" id="KW-0962">Peroxisome biogenesis</keyword>
<dbReference type="GO" id="GO:0005778">
    <property type="term" value="C:peroxisomal membrane"/>
    <property type="evidence" value="ECO:0007669"/>
    <property type="project" value="UniProtKB-SubCell"/>
</dbReference>
<dbReference type="Pfam" id="PF05648">
    <property type="entry name" value="PEX11"/>
    <property type="match status" value="1"/>
</dbReference>
<comment type="subcellular location">
    <subcellularLocation>
        <location evidence="4">Peroxisome membrane</location>
    </subcellularLocation>
</comment>
<organism evidence="6 7">
    <name type="scientific">Cyclostephanos tholiformis</name>
    <dbReference type="NCBI Taxonomy" id="382380"/>
    <lineage>
        <taxon>Eukaryota</taxon>
        <taxon>Sar</taxon>
        <taxon>Stramenopiles</taxon>
        <taxon>Ochrophyta</taxon>
        <taxon>Bacillariophyta</taxon>
        <taxon>Coscinodiscophyceae</taxon>
        <taxon>Thalassiosirophycidae</taxon>
        <taxon>Stephanodiscales</taxon>
        <taxon>Stephanodiscaceae</taxon>
        <taxon>Cyclostephanos</taxon>
    </lineage>
</organism>
<keyword evidence="7" id="KW-1185">Reference proteome</keyword>
<evidence type="ECO:0000256" key="3">
    <source>
        <dbReference type="ARBA" id="ARBA00023140"/>
    </source>
</evidence>
<evidence type="ECO:0000256" key="1">
    <source>
        <dbReference type="ARBA" id="ARBA00022593"/>
    </source>
</evidence>
<evidence type="ECO:0000313" key="6">
    <source>
        <dbReference type="EMBL" id="KAL3823536.1"/>
    </source>
</evidence>
<dbReference type="GO" id="GO:0007031">
    <property type="term" value="P:peroxisome organization"/>
    <property type="evidence" value="ECO:0007669"/>
    <property type="project" value="UniProtKB-KW"/>
</dbReference>
<dbReference type="EMBL" id="JALLPB020000035">
    <property type="protein sequence ID" value="KAL3823536.1"/>
    <property type="molecule type" value="Genomic_DNA"/>
</dbReference>